<evidence type="ECO:0000313" key="2">
    <source>
        <dbReference type="EMBL" id="MCC0100107.1"/>
    </source>
</evidence>
<dbReference type="EMBL" id="JAINUL010000001">
    <property type="protein sequence ID" value="MCC0100107.1"/>
    <property type="molecule type" value="Genomic_DNA"/>
</dbReference>
<keyword evidence="3" id="KW-1185">Reference proteome</keyword>
<name>A0ABS8EG23_9ACTN</name>
<dbReference type="Proteomes" id="UP001520654">
    <property type="component" value="Unassembled WGS sequence"/>
</dbReference>
<protein>
    <submittedName>
        <fullName evidence="2">Uncharacterized protein</fullName>
    </submittedName>
</protein>
<proteinExistence type="predicted"/>
<keyword evidence="1" id="KW-0472">Membrane</keyword>
<organism evidence="2 3">
    <name type="scientific">Streptomyces flavotricini</name>
    <dbReference type="NCBI Taxonomy" id="66888"/>
    <lineage>
        <taxon>Bacteria</taxon>
        <taxon>Bacillati</taxon>
        <taxon>Actinomycetota</taxon>
        <taxon>Actinomycetes</taxon>
        <taxon>Kitasatosporales</taxon>
        <taxon>Streptomycetaceae</taxon>
        <taxon>Streptomyces</taxon>
    </lineage>
</organism>
<feature type="transmembrane region" description="Helical" evidence="1">
    <location>
        <begin position="28"/>
        <end position="48"/>
    </location>
</feature>
<keyword evidence="1" id="KW-0812">Transmembrane</keyword>
<evidence type="ECO:0000313" key="3">
    <source>
        <dbReference type="Proteomes" id="UP001520654"/>
    </source>
</evidence>
<sequence length="56" mass="5568">MRVAFAAVLAAIVPLGVAVYSFVEHPLPASLAGIVALALFSLGGLAMARGDAACAR</sequence>
<comment type="caution">
    <text evidence="2">The sequence shown here is derived from an EMBL/GenBank/DDBJ whole genome shotgun (WGS) entry which is preliminary data.</text>
</comment>
<evidence type="ECO:0000256" key="1">
    <source>
        <dbReference type="SAM" id="Phobius"/>
    </source>
</evidence>
<gene>
    <name evidence="2" type="ORF">K7B10_36050</name>
</gene>
<dbReference type="RefSeq" id="WP_229343353.1">
    <property type="nucleotide sequence ID" value="NZ_JAINUL010000001.1"/>
</dbReference>
<keyword evidence="1" id="KW-1133">Transmembrane helix</keyword>
<reference evidence="2 3" key="1">
    <citation type="submission" date="2021-08" db="EMBL/GenBank/DDBJ databases">
        <title>Genomic Architecture of Streptomyces flavotricini NGL1 and Streptomyces erythrochromogenes HMS4 With Differential Plant Beneficial attributes and laccase production capabilities.</title>
        <authorList>
            <person name="Salwan R."/>
            <person name="Kaur R."/>
            <person name="Sharma V."/>
        </authorList>
    </citation>
    <scope>NUCLEOTIDE SEQUENCE [LARGE SCALE GENOMIC DNA]</scope>
    <source>
        <strain evidence="2 3">NGL1</strain>
    </source>
</reference>
<accession>A0ABS8EG23</accession>